<proteinExistence type="predicted"/>
<reference evidence="1" key="1">
    <citation type="journal article" date="2014" name="Front. Microbiol.">
        <title>High frequency of phylogenetically diverse reductive dehalogenase-homologous genes in deep subseafloor sedimentary metagenomes.</title>
        <authorList>
            <person name="Kawai M."/>
            <person name="Futagami T."/>
            <person name="Toyoda A."/>
            <person name="Takaki Y."/>
            <person name="Nishi S."/>
            <person name="Hori S."/>
            <person name="Arai W."/>
            <person name="Tsubouchi T."/>
            <person name="Morono Y."/>
            <person name="Uchiyama I."/>
            <person name="Ito T."/>
            <person name="Fujiyama A."/>
            <person name="Inagaki F."/>
            <person name="Takami H."/>
        </authorList>
    </citation>
    <scope>NUCLEOTIDE SEQUENCE</scope>
    <source>
        <strain evidence="1">Expedition CK06-06</strain>
    </source>
</reference>
<sequence>IENSNVWNAILGNINGNALQPAWADVQNVLPVRTPNGTRQDNFPTRATTLFKDTSPGEALFSTPINSDYDAFSSERSSWFRFAQLMRASANTTARSEVYAIWVTVGLFEVERVGEGKIEEVTKYPSNHKLLREYGSSTGEIK</sequence>
<dbReference type="EMBL" id="BARS01057382">
    <property type="protein sequence ID" value="GAG50885.1"/>
    <property type="molecule type" value="Genomic_DNA"/>
</dbReference>
<accession>X0Y533</accession>
<feature type="non-terminal residue" evidence="1">
    <location>
        <position position="1"/>
    </location>
</feature>
<feature type="non-terminal residue" evidence="1">
    <location>
        <position position="142"/>
    </location>
</feature>
<evidence type="ECO:0000313" key="1">
    <source>
        <dbReference type="EMBL" id="GAG50885.1"/>
    </source>
</evidence>
<dbReference type="AlphaFoldDB" id="X0Y533"/>
<gene>
    <name evidence="1" type="ORF">S01H1_84152</name>
</gene>
<name>X0Y533_9ZZZZ</name>
<comment type="caution">
    <text evidence="1">The sequence shown here is derived from an EMBL/GenBank/DDBJ whole genome shotgun (WGS) entry which is preliminary data.</text>
</comment>
<organism evidence="1">
    <name type="scientific">marine sediment metagenome</name>
    <dbReference type="NCBI Taxonomy" id="412755"/>
    <lineage>
        <taxon>unclassified sequences</taxon>
        <taxon>metagenomes</taxon>
        <taxon>ecological metagenomes</taxon>
    </lineage>
</organism>
<protein>
    <submittedName>
        <fullName evidence="1">Uncharacterized protein</fullName>
    </submittedName>
</protein>